<protein>
    <submittedName>
        <fullName evidence="1">Uncharacterized protein</fullName>
    </submittedName>
</protein>
<name>A0A6S6W2L0_9PLEO</name>
<reference evidence="1" key="1">
    <citation type="submission" date="2021-02" db="EMBL/GenBank/DDBJ databases">
        <authorList>
            <person name="Syme A R."/>
            <person name="Syme A R."/>
            <person name="Moolhuijzen P."/>
        </authorList>
    </citation>
    <scope>NUCLEOTIDE SEQUENCE</scope>
    <source>
        <strain evidence="1">W1-1</strain>
    </source>
</reference>
<organism evidence="1 2">
    <name type="scientific">Pyrenophora teres f. teres</name>
    <dbReference type="NCBI Taxonomy" id="97479"/>
    <lineage>
        <taxon>Eukaryota</taxon>
        <taxon>Fungi</taxon>
        <taxon>Dikarya</taxon>
        <taxon>Ascomycota</taxon>
        <taxon>Pezizomycotina</taxon>
        <taxon>Dothideomycetes</taxon>
        <taxon>Pleosporomycetidae</taxon>
        <taxon>Pleosporales</taxon>
        <taxon>Pleosporineae</taxon>
        <taxon>Pleosporaceae</taxon>
        <taxon>Pyrenophora</taxon>
    </lineage>
</organism>
<dbReference type="Proteomes" id="UP000472372">
    <property type="component" value="Chromosome 5"/>
</dbReference>
<evidence type="ECO:0000313" key="2">
    <source>
        <dbReference type="Proteomes" id="UP000472372"/>
    </source>
</evidence>
<gene>
    <name evidence="1" type="ORF">PTTW11_05767</name>
</gene>
<dbReference type="EMBL" id="HG992981">
    <property type="protein sequence ID" value="CAE7175212.1"/>
    <property type="molecule type" value="Genomic_DNA"/>
</dbReference>
<sequence length="270" mass="31245">MSNATTAPLPLTLKEVLHIYLLCFEAAADALPQEPVAYAVPCSHPSVPVKIWQFWTCKDVVEKGPPKYFNLLPQQPARLHEALARKDLCEFFCWLLEREISEKVAERFGGSALWLMSKPKINFLLASRGGRNQLNIPLHSVLLVQTAGGQDMVMDGTLRQYLWAPSTWLQTMEEWEDRRVDKSDECQSFGFAPSYYKEDMEADTLEVDMGFWMVVRERMNRLFEDLDWEDLEALEAGKRVEKVKQMARDKFLGTWEEACDIYQSHSEENR</sequence>
<accession>A0A6S6W2L0</accession>
<dbReference type="AlphaFoldDB" id="A0A6S6W2L0"/>
<proteinExistence type="predicted"/>
<evidence type="ECO:0000313" key="1">
    <source>
        <dbReference type="EMBL" id="CAE7175212.1"/>
    </source>
</evidence>